<comment type="caution">
    <text evidence="1">The sequence shown here is derived from an EMBL/GenBank/DDBJ whole genome shotgun (WGS) entry which is preliminary data.</text>
</comment>
<dbReference type="Proteomes" id="UP001499854">
    <property type="component" value="Unassembled WGS sequence"/>
</dbReference>
<evidence type="ECO:0000313" key="2">
    <source>
        <dbReference type="Proteomes" id="UP001499854"/>
    </source>
</evidence>
<evidence type="ECO:0000313" key="1">
    <source>
        <dbReference type="EMBL" id="GAA1996753.1"/>
    </source>
</evidence>
<keyword evidence="2" id="KW-1185">Reference proteome</keyword>
<accession>A0ABN2T1L6</accession>
<dbReference type="RefSeq" id="WP_344661686.1">
    <property type="nucleotide sequence ID" value="NZ_BAAAQM010000058.1"/>
</dbReference>
<reference evidence="1 2" key="1">
    <citation type="journal article" date="2019" name="Int. J. Syst. Evol. Microbiol.">
        <title>The Global Catalogue of Microorganisms (GCM) 10K type strain sequencing project: providing services to taxonomists for standard genome sequencing and annotation.</title>
        <authorList>
            <consortium name="The Broad Institute Genomics Platform"/>
            <consortium name="The Broad Institute Genome Sequencing Center for Infectious Disease"/>
            <person name="Wu L."/>
            <person name="Ma J."/>
        </authorList>
    </citation>
    <scope>NUCLEOTIDE SEQUENCE [LARGE SCALE GENOMIC DNA]</scope>
    <source>
        <strain evidence="1 2">JCM 16013</strain>
    </source>
</reference>
<proteinExistence type="predicted"/>
<protein>
    <submittedName>
        <fullName evidence="1">DUF2461 domain-containing protein</fullName>
    </submittedName>
</protein>
<gene>
    <name evidence="1" type="ORF">GCM10009838_72360</name>
</gene>
<dbReference type="EMBL" id="BAAAQM010000058">
    <property type="protein sequence ID" value="GAA1996753.1"/>
    <property type="molecule type" value="Genomic_DNA"/>
</dbReference>
<dbReference type="InterPro" id="IPR012808">
    <property type="entry name" value="CHP02453"/>
</dbReference>
<dbReference type="NCBIfam" id="TIGR02453">
    <property type="entry name" value="TIGR02453 family protein"/>
    <property type="match status" value="1"/>
</dbReference>
<sequence>MARFAGFSDEAYDFYFELAADNSKEYWTAHKHVYEQMVRDPMQALLDELAPDFAADPSMFRPYRDVRFSKDKSPYKTRQTGFLSTARGVGYYLSLSMDGLYVGGGFRSQDREQVKRFRAAVDDDVTGAELAAIVARLEKRGFTIGGRQVRTRPRGVPADHPRLDLMRREYVNAGRDVDPADAAGPGFVAVLKKDWRALTPLVEWVMANAAPSMVEPD</sequence>
<dbReference type="PIRSF" id="PIRSF028451">
    <property type="entry name" value="UCP028451"/>
    <property type="match status" value="1"/>
</dbReference>
<name>A0ABN2T1L6_9ACTN</name>
<dbReference type="PANTHER" id="PTHR36452">
    <property type="entry name" value="CHROMOSOME 12, WHOLE GENOME SHOTGUN SEQUENCE"/>
    <property type="match status" value="1"/>
</dbReference>
<dbReference type="InterPro" id="IPR015996">
    <property type="entry name" value="UCP028451"/>
</dbReference>
<dbReference type="PANTHER" id="PTHR36452:SF1">
    <property type="entry name" value="DUF2461 DOMAIN-CONTAINING PROTEIN"/>
    <property type="match status" value="1"/>
</dbReference>
<organism evidence="1 2">
    <name type="scientific">Catenulispora subtropica</name>
    <dbReference type="NCBI Taxonomy" id="450798"/>
    <lineage>
        <taxon>Bacteria</taxon>
        <taxon>Bacillati</taxon>
        <taxon>Actinomycetota</taxon>
        <taxon>Actinomycetes</taxon>
        <taxon>Catenulisporales</taxon>
        <taxon>Catenulisporaceae</taxon>
        <taxon>Catenulispora</taxon>
    </lineage>
</organism>
<dbReference type="Pfam" id="PF09365">
    <property type="entry name" value="DUF2461"/>
    <property type="match status" value="1"/>
</dbReference>